<comment type="caution">
    <text evidence="3">The sequence shown here is derived from an EMBL/GenBank/DDBJ whole genome shotgun (WGS) entry which is preliminary data.</text>
</comment>
<reference evidence="3" key="1">
    <citation type="submission" date="2021-01" db="EMBL/GenBank/DDBJ databases">
        <authorList>
            <consortium name="Genoscope - CEA"/>
            <person name="William W."/>
        </authorList>
    </citation>
    <scope>NUCLEOTIDE SEQUENCE</scope>
</reference>
<protein>
    <submittedName>
        <fullName evidence="3">Uncharacterized protein</fullName>
    </submittedName>
</protein>
<accession>A0A8S1S3I1</accession>
<dbReference type="PANTHER" id="PTHR22708:SF0">
    <property type="entry name" value="LEUCINE-RICH REPEAT-CONTAINING PROTEIN 56"/>
    <property type="match status" value="1"/>
</dbReference>
<keyword evidence="4" id="KW-1185">Reference proteome</keyword>
<feature type="coiled-coil region" evidence="1">
    <location>
        <begin position="419"/>
        <end position="453"/>
    </location>
</feature>
<dbReference type="PROSITE" id="PS51450">
    <property type="entry name" value="LRR"/>
    <property type="match status" value="1"/>
</dbReference>
<evidence type="ECO:0000256" key="1">
    <source>
        <dbReference type="SAM" id="Coils"/>
    </source>
</evidence>
<name>A0A8S1S3I1_PAROT</name>
<sequence>MKQYKNNLEKEEEKAPQSIIQKHQVENFIQENKEEVPNQEYQKSYRLNQIREKKQISIKQQLDALSTATSNFYKESNENQIKDQPTIVQFYQKIDQSQINLIKQQRVANRIISAKPLKHLVIKRGQDSPSFQQFESQEQKRSLLIFQGQGDKQSQQEDKEMIPVNQQISQDQPSQIFKRPSRLRKISQTNGAYLAQTSQQQEPQIESQLLESSKEQLMGNQSEKSNKDELYDSLEIETIQNISKMKESQFDEITKIEFRFNAKEGSLYMLGELLTNLQELTLDNSNIESLRLLGTKLTFLQILSIRKSNLVDLSGILSMPNLVELNCSFNSISDVSPLAFHTRIANLDLEGNLLTDEDQLDHLESLNLQNLNLKKNPICQNQKLYEIICQRFADIKLEIDGNSKILEIPIDEQKQTSKIHQQEQKIYQEQQKIKQLQTIIDDLEQNKSLCQSLKGKQQEKHKLRRPQTAQVQQVKPASPLQGQIPDHFDLLIDENCKDPNKKSKQIYSLKKKPIF</sequence>
<dbReference type="OMA" id="DENCKDP"/>
<dbReference type="InterPro" id="IPR001611">
    <property type="entry name" value="Leu-rich_rpt"/>
</dbReference>
<evidence type="ECO:0000313" key="3">
    <source>
        <dbReference type="EMBL" id="CAD8133800.1"/>
    </source>
</evidence>
<organism evidence="3 4">
    <name type="scientific">Paramecium octaurelia</name>
    <dbReference type="NCBI Taxonomy" id="43137"/>
    <lineage>
        <taxon>Eukaryota</taxon>
        <taxon>Sar</taxon>
        <taxon>Alveolata</taxon>
        <taxon>Ciliophora</taxon>
        <taxon>Intramacronucleata</taxon>
        <taxon>Oligohymenophorea</taxon>
        <taxon>Peniculida</taxon>
        <taxon>Parameciidae</taxon>
        <taxon>Paramecium</taxon>
    </lineage>
</organism>
<dbReference type="PANTHER" id="PTHR22708">
    <property type="entry name" value="LEUCINE-RICH REPEAT-CONTAINING PROTEIN 56"/>
    <property type="match status" value="1"/>
</dbReference>
<dbReference type="InterPro" id="IPR040091">
    <property type="entry name" value="LRRC56"/>
</dbReference>
<dbReference type="AlphaFoldDB" id="A0A8S1S3I1"/>
<proteinExistence type="predicted"/>
<feature type="region of interest" description="Disordered" evidence="2">
    <location>
        <begin position="454"/>
        <end position="484"/>
    </location>
</feature>
<evidence type="ECO:0000256" key="2">
    <source>
        <dbReference type="SAM" id="MobiDB-lite"/>
    </source>
</evidence>
<dbReference type="Proteomes" id="UP000683925">
    <property type="component" value="Unassembled WGS sequence"/>
</dbReference>
<gene>
    <name evidence="3" type="ORF">POCTA_138.1.T0050085</name>
</gene>
<keyword evidence="1" id="KW-0175">Coiled coil</keyword>
<evidence type="ECO:0000313" key="4">
    <source>
        <dbReference type="Proteomes" id="UP000683925"/>
    </source>
</evidence>
<dbReference type="OrthoDB" id="676979at2759"/>
<dbReference type="EMBL" id="CAJJDP010000004">
    <property type="protein sequence ID" value="CAD8133800.1"/>
    <property type="molecule type" value="Genomic_DNA"/>
</dbReference>